<name>A0ABV8XV18_9MICC</name>
<dbReference type="Pfam" id="PF00440">
    <property type="entry name" value="TetR_N"/>
    <property type="match status" value="1"/>
</dbReference>
<dbReference type="SUPFAM" id="SSF46689">
    <property type="entry name" value="Homeodomain-like"/>
    <property type="match status" value="1"/>
</dbReference>
<feature type="DNA-binding region" description="H-T-H motif" evidence="4">
    <location>
        <begin position="27"/>
        <end position="46"/>
    </location>
</feature>
<evidence type="ECO:0000256" key="2">
    <source>
        <dbReference type="ARBA" id="ARBA00023125"/>
    </source>
</evidence>
<dbReference type="RefSeq" id="WP_344228406.1">
    <property type="nucleotide sequence ID" value="NZ_BAAALH010000002.1"/>
</dbReference>
<dbReference type="Proteomes" id="UP001595965">
    <property type="component" value="Unassembled WGS sequence"/>
</dbReference>
<dbReference type="PANTHER" id="PTHR30055:SF238">
    <property type="entry name" value="MYCOFACTOCIN BIOSYNTHESIS TRANSCRIPTIONAL REGULATOR MFTR-RELATED"/>
    <property type="match status" value="1"/>
</dbReference>
<dbReference type="InterPro" id="IPR050109">
    <property type="entry name" value="HTH-type_TetR-like_transc_reg"/>
</dbReference>
<sequence>MTLSPAALRICRIAVEQLAERGYDGASLGDIAQAAGMRKASLYSHFKSKDDLVGRVLSIALEQERSFATDAFAADTASLPGEKYLARIGERFIASAELRFLLRTAYAPPVAIRDHIIATYATFNDHIRTLFASNLGAGFSAETREVLMEGYLGIVDAVQVELLYGPTRLLERRRAALWTLLTSFATSRGN</sequence>
<dbReference type="EMBL" id="JBHSEN010000001">
    <property type="protein sequence ID" value="MFC4429436.1"/>
    <property type="molecule type" value="Genomic_DNA"/>
</dbReference>
<evidence type="ECO:0000256" key="4">
    <source>
        <dbReference type="PROSITE-ProRule" id="PRU00335"/>
    </source>
</evidence>
<comment type="caution">
    <text evidence="6">The sequence shown here is derived from an EMBL/GenBank/DDBJ whole genome shotgun (WGS) entry which is preliminary data.</text>
</comment>
<keyword evidence="1" id="KW-0805">Transcription regulation</keyword>
<keyword evidence="2 4" id="KW-0238">DNA-binding</keyword>
<protein>
    <submittedName>
        <fullName evidence="6">TetR/AcrR family transcriptional regulator</fullName>
    </submittedName>
</protein>
<feature type="domain" description="HTH tetR-type" evidence="5">
    <location>
        <begin position="4"/>
        <end position="64"/>
    </location>
</feature>
<dbReference type="Gene3D" id="1.10.10.60">
    <property type="entry name" value="Homeodomain-like"/>
    <property type="match status" value="1"/>
</dbReference>
<dbReference type="PANTHER" id="PTHR30055">
    <property type="entry name" value="HTH-TYPE TRANSCRIPTIONAL REGULATOR RUTR"/>
    <property type="match status" value="1"/>
</dbReference>
<dbReference type="InterPro" id="IPR009057">
    <property type="entry name" value="Homeodomain-like_sf"/>
</dbReference>
<evidence type="ECO:0000313" key="6">
    <source>
        <dbReference type="EMBL" id="MFC4429436.1"/>
    </source>
</evidence>
<organism evidence="6 7">
    <name type="scientific">Citricoccus alkalitolerans</name>
    <dbReference type="NCBI Taxonomy" id="246603"/>
    <lineage>
        <taxon>Bacteria</taxon>
        <taxon>Bacillati</taxon>
        <taxon>Actinomycetota</taxon>
        <taxon>Actinomycetes</taxon>
        <taxon>Micrococcales</taxon>
        <taxon>Micrococcaceae</taxon>
        <taxon>Citricoccus</taxon>
    </lineage>
</organism>
<dbReference type="PROSITE" id="PS50977">
    <property type="entry name" value="HTH_TETR_2"/>
    <property type="match status" value="1"/>
</dbReference>
<keyword evidence="3" id="KW-0804">Transcription</keyword>
<dbReference type="PRINTS" id="PR00455">
    <property type="entry name" value="HTHTETR"/>
</dbReference>
<evidence type="ECO:0000259" key="5">
    <source>
        <dbReference type="PROSITE" id="PS50977"/>
    </source>
</evidence>
<dbReference type="InterPro" id="IPR001647">
    <property type="entry name" value="HTH_TetR"/>
</dbReference>
<dbReference type="Gene3D" id="1.10.357.10">
    <property type="entry name" value="Tetracycline Repressor, domain 2"/>
    <property type="match status" value="1"/>
</dbReference>
<reference evidence="7" key="1">
    <citation type="journal article" date="2019" name="Int. J. Syst. Evol. Microbiol.">
        <title>The Global Catalogue of Microorganisms (GCM) 10K type strain sequencing project: providing services to taxonomists for standard genome sequencing and annotation.</title>
        <authorList>
            <consortium name="The Broad Institute Genomics Platform"/>
            <consortium name="The Broad Institute Genome Sequencing Center for Infectious Disease"/>
            <person name="Wu L."/>
            <person name="Ma J."/>
        </authorList>
    </citation>
    <scope>NUCLEOTIDE SEQUENCE [LARGE SCALE GENOMIC DNA]</scope>
    <source>
        <strain evidence="7">CGMCC 1.12125</strain>
    </source>
</reference>
<proteinExistence type="predicted"/>
<evidence type="ECO:0000256" key="3">
    <source>
        <dbReference type="ARBA" id="ARBA00023163"/>
    </source>
</evidence>
<accession>A0ABV8XV18</accession>
<evidence type="ECO:0000256" key="1">
    <source>
        <dbReference type="ARBA" id="ARBA00023015"/>
    </source>
</evidence>
<evidence type="ECO:0000313" key="7">
    <source>
        <dbReference type="Proteomes" id="UP001595965"/>
    </source>
</evidence>
<keyword evidence="7" id="KW-1185">Reference proteome</keyword>
<gene>
    <name evidence="6" type="ORF">ACFO0K_07060</name>
</gene>